<keyword evidence="1" id="KW-0677">Repeat</keyword>
<name>A0ABR1V8W0_9PEZI</name>
<dbReference type="Pfam" id="PF13249">
    <property type="entry name" value="SQHop_cyclase_N"/>
    <property type="match status" value="1"/>
</dbReference>
<evidence type="ECO:0000256" key="2">
    <source>
        <dbReference type="ARBA" id="ARBA00023235"/>
    </source>
</evidence>
<dbReference type="NCBIfam" id="TIGR01787">
    <property type="entry name" value="squalene_cyclas"/>
    <property type="match status" value="1"/>
</dbReference>
<dbReference type="PANTHER" id="PTHR11764">
    <property type="entry name" value="TERPENE CYCLASE/MUTASE FAMILY MEMBER"/>
    <property type="match status" value="1"/>
</dbReference>
<proteinExistence type="inferred from homology"/>
<dbReference type="InterPro" id="IPR032696">
    <property type="entry name" value="SQ_cyclase_C"/>
</dbReference>
<feature type="domain" description="Squalene cyclase C-terminal" evidence="5">
    <location>
        <begin position="343"/>
        <end position="708"/>
    </location>
</feature>
<evidence type="ECO:0000259" key="5">
    <source>
        <dbReference type="Pfam" id="PF13243"/>
    </source>
</evidence>
<evidence type="ECO:0000313" key="8">
    <source>
        <dbReference type="Proteomes" id="UP001446871"/>
    </source>
</evidence>
<organism evidence="7 8">
    <name type="scientific">Apiospora saccharicola</name>
    <dbReference type="NCBI Taxonomy" id="335842"/>
    <lineage>
        <taxon>Eukaryota</taxon>
        <taxon>Fungi</taxon>
        <taxon>Dikarya</taxon>
        <taxon>Ascomycota</taxon>
        <taxon>Pezizomycotina</taxon>
        <taxon>Sordariomycetes</taxon>
        <taxon>Xylariomycetidae</taxon>
        <taxon>Amphisphaeriales</taxon>
        <taxon>Apiosporaceae</taxon>
        <taxon>Apiospora</taxon>
    </lineage>
</organism>
<accession>A0ABR1V8W0</accession>
<dbReference type="InterPro" id="IPR008930">
    <property type="entry name" value="Terpenoid_cyclase/PrenylTrfase"/>
</dbReference>
<evidence type="ECO:0000256" key="1">
    <source>
        <dbReference type="ARBA" id="ARBA00022737"/>
    </source>
</evidence>
<feature type="compositionally biased region" description="Basic and acidic residues" evidence="4">
    <location>
        <begin position="604"/>
        <end position="613"/>
    </location>
</feature>
<reference evidence="7 8" key="1">
    <citation type="submission" date="2023-01" db="EMBL/GenBank/DDBJ databases">
        <title>Analysis of 21 Apiospora genomes using comparative genomics revels a genus with tremendous synthesis potential of carbohydrate active enzymes and secondary metabolites.</title>
        <authorList>
            <person name="Sorensen T."/>
        </authorList>
    </citation>
    <scope>NUCLEOTIDE SEQUENCE [LARGE SCALE GENOMIC DNA]</scope>
    <source>
        <strain evidence="7 8">CBS 83171</strain>
    </source>
</reference>
<evidence type="ECO:0000256" key="4">
    <source>
        <dbReference type="SAM" id="MobiDB-lite"/>
    </source>
</evidence>
<keyword evidence="8" id="KW-1185">Reference proteome</keyword>
<dbReference type="InterPro" id="IPR006400">
    <property type="entry name" value="Hopene-cyclase"/>
</dbReference>
<dbReference type="Pfam" id="PF13243">
    <property type="entry name" value="SQHop_cyclase_C"/>
    <property type="match status" value="1"/>
</dbReference>
<feature type="domain" description="Squalene cyclase N-terminal" evidence="6">
    <location>
        <begin position="35"/>
        <end position="332"/>
    </location>
</feature>
<dbReference type="Proteomes" id="UP001446871">
    <property type="component" value="Unassembled WGS sequence"/>
</dbReference>
<dbReference type="NCBIfam" id="TIGR01507">
    <property type="entry name" value="hopene_cyclase"/>
    <property type="match status" value="1"/>
</dbReference>
<dbReference type="Gene3D" id="1.50.10.20">
    <property type="match status" value="2"/>
</dbReference>
<dbReference type="EC" id="5.4.99.-" evidence="3"/>
<evidence type="ECO:0000259" key="6">
    <source>
        <dbReference type="Pfam" id="PF13249"/>
    </source>
</evidence>
<comment type="caution">
    <text evidence="7">The sequence shown here is derived from an EMBL/GenBank/DDBJ whole genome shotgun (WGS) entry which is preliminary data.</text>
</comment>
<sequence>MVENPMESKTNEVSPSVREAAVELYTLAENAHKLAVEHAWESRRPDGHWNGELLSNVTITAEQIFFYQMLGITPIPQGDAYVHWLLSNQQPDGSWSIAPDYAGDVSCSTEAYLALKLLGVPQDHEAMRRGRAFIRRCGGIATVRIFTRFFLAQFGLFPWAATPQLPVEFILCPSFLPVNIYRLASWARSTVIPMLIIRHHEKIYPLPDSHGQPDAHSQYLDELWIHPGNKHMPYGPSLARPWESDPWSLMFSGLDTALYCLSGLRPFWPVRRYARRKCVEWILERQEKEGDWAGIIQPVHAGVQALLLEGYKLGDARIQSALAALDRLTLQDAGGKRVQVCMSAVWDTVLMTRALCDGPPTAIPGDGKKEEGLQKLDENERIGQSVRWIKSHQLLGPEGDWRVSQPNLAPGGFSFEYFNTWYPDLDDTAVAILALINQDPAAIDSATVTSAAAWVCGMQNRDGGWGAFDRDNDSLWLNRIPFSDMDALCDPSSADVTGRILEAFGLMQRLAVRGEFLNSRTLDLLGRACTRAVAYLLREQEPSGGWFGRWGANYLYGTSNVLCGLAYFAEGDEQVEDTIRAAVGWLESVQNSDDDDGGWGEDVQSYRDPERAGRGGPSTPSQTAWALMGLLAVCNGKTSPAIEAGVKHLVETQVYSGGSGSEDEDGSDKRAATWAERQYTGTGFPNYLYLGYTMYRHYFPIMALGRYLRAFQKVEPSTTVGNMTIDSHRGRLLTSSSLEEEMLESPVDSGYSDTSGSYELKSGMGRD</sequence>
<feature type="region of interest" description="Disordered" evidence="4">
    <location>
        <begin position="591"/>
        <end position="620"/>
    </location>
</feature>
<dbReference type="PANTHER" id="PTHR11764:SF82">
    <property type="entry name" value="TERPENE CYCLASE_MUTASE FAMILY MEMBER"/>
    <property type="match status" value="1"/>
</dbReference>
<dbReference type="SUPFAM" id="SSF48239">
    <property type="entry name" value="Terpenoid cyclases/Protein prenyltransferases"/>
    <property type="match status" value="2"/>
</dbReference>
<dbReference type="SFLD" id="SFLDG01016">
    <property type="entry name" value="Prenyltransferase_Like_2"/>
    <property type="match status" value="1"/>
</dbReference>
<protein>
    <recommendedName>
        <fullName evidence="3">Terpene cyclase/mutase family member</fullName>
        <ecNumber evidence="3">5.4.99.-</ecNumber>
    </recommendedName>
</protein>
<feature type="region of interest" description="Disordered" evidence="4">
    <location>
        <begin position="736"/>
        <end position="767"/>
    </location>
</feature>
<dbReference type="EMBL" id="JAQQWM010000004">
    <property type="protein sequence ID" value="KAK8067635.1"/>
    <property type="molecule type" value="Genomic_DNA"/>
</dbReference>
<evidence type="ECO:0000313" key="7">
    <source>
        <dbReference type="EMBL" id="KAK8067635.1"/>
    </source>
</evidence>
<keyword evidence="2 3" id="KW-0413">Isomerase</keyword>
<gene>
    <name evidence="7" type="ORF">PG996_006747</name>
</gene>
<evidence type="ECO:0000256" key="3">
    <source>
        <dbReference type="RuleBase" id="RU362003"/>
    </source>
</evidence>
<dbReference type="InterPro" id="IPR018333">
    <property type="entry name" value="Squalene_cyclase"/>
</dbReference>
<comment type="similarity">
    <text evidence="3">Belongs to the terpene cyclase/mutase family.</text>
</comment>
<dbReference type="InterPro" id="IPR032697">
    <property type="entry name" value="SQ_cyclase_N"/>
</dbReference>